<dbReference type="InterPro" id="IPR023159">
    <property type="entry name" value="SO1590-like_sf"/>
</dbReference>
<dbReference type="AlphaFoldDB" id="A0A430B8A7"/>
<proteinExistence type="predicted"/>
<dbReference type="EMBL" id="NGKB01000002">
    <property type="protein sequence ID" value="RSU16513.1"/>
    <property type="molecule type" value="Genomic_DNA"/>
</dbReference>
<reference evidence="1 2" key="1">
    <citation type="submission" date="2017-05" db="EMBL/GenBank/DDBJ databases">
        <title>Vagococcus spp. assemblies.</title>
        <authorList>
            <person name="Gulvik C.A."/>
        </authorList>
    </citation>
    <scope>NUCLEOTIDE SEQUENCE [LARGE SCALE GENOMIC DNA]</scope>
    <source>
        <strain evidence="1 2">SS1714</strain>
    </source>
</reference>
<accession>A0A430B8A7</accession>
<dbReference type="InterPro" id="IPR021607">
    <property type="entry name" value="DUF3224"/>
</dbReference>
<dbReference type="SUPFAM" id="SSF159238">
    <property type="entry name" value="SO1590-like"/>
    <property type="match status" value="1"/>
</dbReference>
<dbReference type="Proteomes" id="UP000288028">
    <property type="component" value="Unassembled WGS sequence"/>
</dbReference>
<dbReference type="Pfam" id="PF11528">
    <property type="entry name" value="DUF3224"/>
    <property type="match status" value="1"/>
</dbReference>
<protein>
    <recommendedName>
        <fullName evidence="3">DUF3224 domain-containing protein</fullName>
    </recommendedName>
</protein>
<dbReference type="OrthoDB" id="2199891at2"/>
<name>A0A430B8A7_9ENTE</name>
<evidence type="ECO:0000313" key="2">
    <source>
        <dbReference type="Proteomes" id="UP000288028"/>
    </source>
</evidence>
<gene>
    <name evidence="1" type="ORF">CBF28_03020</name>
</gene>
<dbReference type="Gene3D" id="2.40.350.10">
    <property type="entry name" value="SO1590-like"/>
    <property type="match status" value="1"/>
</dbReference>
<comment type="caution">
    <text evidence="1">The sequence shown here is derived from an EMBL/GenBank/DDBJ whole genome shotgun (WGS) entry which is preliminary data.</text>
</comment>
<evidence type="ECO:0000313" key="1">
    <source>
        <dbReference type="EMBL" id="RSU16513.1"/>
    </source>
</evidence>
<organism evidence="1 2">
    <name type="scientific">Vagococcus carniphilus</name>
    <dbReference type="NCBI Taxonomy" id="218144"/>
    <lineage>
        <taxon>Bacteria</taxon>
        <taxon>Bacillati</taxon>
        <taxon>Bacillota</taxon>
        <taxon>Bacilli</taxon>
        <taxon>Lactobacillales</taxon>
        <taxon>Enterococcaceae</taxon>
        <taxon>Vagococcus</taxon>
    </lineage>
</organism>
<sequence length="128" mass="14507">MFKVIDWHEEFTIEEKIAHAKATYKIEGALTGQIQVDYSIYYLNYNKEEIHASSSRFEGFMLFEGNIGEKQGSFVLYDRGSFINNQYEANVSIVKGSGTGEFFDISGEGTYYPANDGMLLELKTNIGE</sequence>
<keyword evidence="2" id="KW-1185">Reference proteome</keyword>
<evidence type="ECO:0008006" key="3">
    <source>
        <dbReference type="Google" id="ProtNLM"/>
    </source>
</evidence>